<evidence type="ECO:0000313" key="1">
    <source>
        <dbReference type="EMBL" id="KAI0083393.1"/>
    </source>
</evidence>
<gene>
    <name evidence="1" type="ORF">BDY19DRAFT_978759</name>
</gene>
<name>A0ACB8TN40_9APHY</name>
<protein>
    <submittedName>
        <fullName evidence="1">Uncharacterized protein</fullName>
    </submittedName>
</protein>
<reference evidence="1" key="1">
    <citation type="journal article" date="2021" name="Environ. Microbiol.">
        <title>Gene family expansions and transcriptome signatures uncover fungal adaptations to wood decay.</title>
        <authorList>
            <person name="Hage H."/>
            <person name="Miyauchi S."/>
            <person name="Viragh M."/>
            <person name="Drula E."/>
            <person name="Min B."/>
            <person name="Chaduli D."/>
            <person name="Navarro D."/>
            <person name="Favel A."/>
            <person name="Norest M."/>
            <person name="Lesage-Meessen L."/>
            <person name="Balint B."/>
            <person name="Merenyi Z."/>
            <person name="de Eugenio L."/>
            <person name="Morin E."/>
            <person name="Martinez A.T."/>
            <person name="Baldrian P."/>
            <person name="Stursova M."/>
            <person name="Martinez M.J."/>
            <person name="Novotny C."/>
            <person name="Magnuson J.K."/>
            <person name="Spatafora J.W."/>
            <person name="Maurice S."/>
            <person name="Pangilinan J."/>
            <person name="Andreopoulos W."/>
            <person name="LaButti K."/>
            <person name="Hundley H."/>
            <person name="Na H."/>
            <person name="Kuo A."/>
            <person name="Barry K."/>
            <person name="Lipzen A."/>
            <person name="Henrissat B."/>
            <person name="Riley R."/>
            <person name="Ahrendt S."/>
            <person name="Nagy L.G."/>
            <person name="Grigoriev I.V."/>
            <person name="Martin F."/>
            <person name="Rosso M.N."/>
        </authorList>
    </citation>
    <scope>NUCLEOTIDE SEQUENCE</scope>
    <source>
        <strain evidence="1">CBS 384.51</strain>
    </source>
</reference>
<comment type="caution">
    <text evidence="1">The sequence shown here is derived from an EMBL/GenBank/DDBJ whole genome shotgun (WGS) entry which is preliminary data.</text>
</comment>
<organism evidence="1 2">
    <name type="scientific">Irpex rosettiformis</name>
    <dbReference type="NCBI Taxonomy" id="378272"/>
    <lineage>
        <taxon>Eukaryota</taxon>
        <taxon>Fungi</taxon>
        <taxon>Dikarya</taxon>
        <taxon>Basidiomycota</taxon>
        <taxon>Agaricomycotina</taxon>
        <taxon>Agaricomycetes</taxon>
        <taxon>Polyporales</taxon>
        <taxon>Irpicaceae</taxon>
        <taxon>Irpex</taxon>
    </lineage>
</organism>
<dbReference type="EMBL" id="MU274969">
    <property type="protein sequence ID" value="KAI0083393.1"/>
    <property type="molecule type" value="Genomic_DNA"/>
</dbReference>
<dbReference type="Proteomes" id="UP001055072">
    <property type="component" value="Unassembled WGS sequence"/>
</dbReference>
<accession>A0ACB8TN40</accession>
<evidence type="ECO:0000313" key="2">
    <source>
        <dbReference type="Proteomes" id="UP001055072"/>
    </source>
</evidence>
<proteinExistence type="predicted"/>
<keyword evidence="2" id="KW-1185">Reference proteome</keyword>
<sequence>MPAQRRKITYRPRNIPCTSPGCLLKFSTVSGLKRHLNTHTTPGSHSRPGSPHQLDNLDDGIHTPPPQLNTPGLSVLGESTPRSPSLVPPLASQSSTVEDTRQHEHLDDIPNHANHDTSSETSPHILKHPYLDGTPCDADGYDLEPTNPRPVHEPVADYKPFNNRTEFELADFFYREAQLSGKKLDKLMDLLAAYYGDDIPPPFANSHDLHNAIDAISAGEVPWQSFTISYSGTKPAANVPQWMEDEYTVWYRCPRQLLINQIGNRSFAQEMDWAPKRVYRRGLKREYEDFMSGNWAWEEADRIAVDPSTHGAALCPVILGSDKTTVSVATGQNEYYPAYISNGMVSNGARRAHRDAVSLFAFLAIPKTDRQHETDPLFRKFRRQLFHTALHHILEPLRCGMETPEVVRCADDNYRRIVWSLGPYIADYPEQVLLSGIVQGWCPRCTAPSSNLDGDGYGRRSHIHTNTLLKAFDTKTLWDDYGIVSDIVPFTVGFPRADIHQLLAPDLLHQVIKGTFKDHLVTWLEEYLVLEHGKAGAAVIMADIDRRIAAVPNFPGLRRFPQGRGFKQWTGDDSKALMKVWLPAIAGHVPGQMVRAFAAFLEFCYLVRCDVINEDTLTEIDNALSRYHKERTIFETAGVRMDGFSLPRQHSLKHYCHVIQQFGAPNGLCSSITESKHIKAVKQPWRRSNRYKALGQMLLAAVRVKFDTHDMLDTPAVPLHMGHSEGDDARAVNPSAEDEDGEAVDGDIEAEVLLSKTPVRKVPRDVCGLAEYLSVPRLEEFMRRFLFEQLHPDNDPLAVSLNDCPPIMSKVYLYPSASAMFCAPSDHSGVQGMRRERIRSVMEWHGGDPRHDCVFLTKDTRLPGFRGLYVVRVHAFLSFKWCQTMYPCALVSWFLPIGDSPCSDTGMWMVRPEYERGTGARVMSVVHTDSMVHGAHLIGMAGREYLPSNISHTDSLDIFRGFYVNKYADHHSHTIAY</sequence>